<evidence type="ECO:0000313" key="2">
    <source>
        <dbReference type="Proteomes" id="UP000238180"/>
    </source>
</evidence>
<gene>
    <name evidence="1" type="ORF">FLACOL_00235</name>
</gene>
<organism evidence="1 2">
    <name type="scientific">Flavobacterium columnare</name>
    <dbReference type="NCBI Taxonomy" id="996"/>
    <lineage>
        <taxon>Bacteria</taxon>
        <taxon>Pseudomonadati</taxon>
        <taxon>Bacteroidota</taxon>
        <taxon>Flavobacteriia</taxon>
        <taxon>Flavobacteriales</taxon>
        <taxon>Flavobacteriaceae</taxon>
        <taxon>Flavobacterium</taxon>
    </lineage>
</organism>
<protein>
    <submittedName>
        <fullName evidence="1">Uncharacterized protein</fullName>
    </submittedName>
</protein>
<dbReference type="RefSeq" id="WP_105195295.1">
    <property type="nucleotide sequence ID" value="NZ_OLKH01000050.1"/>
</dbReference>
<dbReference type="Proteomes" id="UP000238180">
    <property type="component" value="Unassembled WGS sequence"/>
</dbReference>
<name>A0A2N9P7D9_9FLAO</name>
<reference evidence="1 2" key="1">
    <citation type="submission" date="2018-02" db="EMBL/GenBank/DDBJ databases">
        <authorList>
            <person name="Cohen D.B."/>
            <person name="Kent A.D."/>
        </authorList>
    </citation>
    <scope>NUCLEOTIDE SEQUENCE [LARGE SCALE GENOMIC DNA]</scope>
    <source>
        <strain evidence="1">CIP109753</strain>
    </source>
</reference>
<dbReference type="EMBL" id="OLKH01000050">
    <property type="protein sequence ID" value="SPE76257.1"/>
    <property type="molecule type" value="Genomic_DNA"/>
</dbReference>
<sequence>MTNKNETPRTWEQEKNALIMAQILTQSHQLAIILENIQLITKGVERIQNTWENVEREILQQQTS</sequence>
<proteinExistence type="predicted"/>
<accession>A0A2N9P7D9</accession>
<dbReference type="AlphaFoldDB" id="A0A2N9P7D9"/>
<evidence type="ECO:0000313" key="1">
    <source>
        <dbReference type="EMBL" id="SPE76257.1"/>
    </source>
</evidence>